<dbReference type="OrthoDB" id="964743at2"/>
<protein>
    <submittedName>
        <fullName evidence="1">DUF2442 domain-containing protein</fullName>
    </submittedName>
</protein>
<name>A0A4V6BID5_9BACT</name>
<accession>A0A4V6BID5</accession>
<dbReference type="RefSeq" id="WP_137342955.1">
    <property type="nucleotide sequence ID" value="NZ_SZVO01000014.1"/>
</dbReference>
<evidence type="ECO:0000313" key="1">
    <source>
        <dbReference type="EMBL" id="TKT88773.1"/>
    </source>
</evidence>
<keyword evidence="2" id="KW-1185">Reference proteome</keyword>
<evidence type="ECO:0000313" key="2">
    <source>
        <dbReference type="Proteomes" id="UP000304900"/>
    </source>
</evidence>
<dbReference type="Gene3D" id="3.30.2020.10">
    <property type="entry name" value="NE0471-like N-terminal domain"/>
    <property type="match status" value="1"/>
</dbReference>
<dbReference type="SUPFAM" id="SSF143880">
    <property type="entry name" value="NE0471 N-terminal domain-like"/>
    <property type="match status" value="1"/>
</dbReference>
<dbReference type="AlphaFoldDB" id="A0A4V6BID5"/>
<comment type="caution">
    <text evidence="1">The sequence shown here is derived from an EMBL/GenBank/DDBJ whole genome shotgun (WGS) entry which is preliminary data.</text>
</comment>
<reference evidence="1 2" key="1">
    <citation type="submission" date="2019-05" db="EMBL/GenBank/DDBJ databases">
        <title>Dyadobacter AR-3-8 sp. nov., isolated from arctic soil.</title>
        <authorList>
            <person name="Chaudhary D.K."/>
        </authorList>
    </citation>
    <scope>NUCLEOTIDE SEQUENCE [LARGE SCALE GENOMIC DNA]</scope>
    <source>
        <strain evidence="1 2">AR-3-8</strain>
    </source>
</reference>
<dbReference type="EMBL" id="SZVO01000014">
    <property type="protein sequence ID" value="TKT88773.1"/>
    <property type="molecule type" value="Genomic_DNA"/>
</dbReference>
<gene>
    <name evidence="1" type="ORF">FDK13_26090</name>
</gene>
<dbReference type="Proteomes" id="UP000304900">
    <property type="component" value="Unassembled WGS sequence"/>
</dbReference>
<organism evidence="1 2">
    <name type="scientific">Dyadobacter frigoris</name>
    <dbReference type="NCBI Taxonomy" id="2576211"/>
    <lineage>
        <taxon>Bacteria</taxon>
        <taxon>Pseudomonadati</taxon>
        <taxon>Bacteroidota</taxon>
        <taxon>Cytophagia</taxon>
        <taxon>Cytophagales</taxon>
        <taxon>Spirosomataceae</taxon>
        <taxon>Dyadobacter</taxon>
    </lineage>
</organism>
<dbReference type="InterPro" id="IPR018841">
    <property type="entry name" value="DUF2442"/>
</dbReference>
<dbReference type="InterPro" id="IPR036782">
    <property type="entry name" value="NE0471-like_N"/>
</dbReference>
<dbReference type="Pfam" id="PF10387">
    <property type="entry name" value="DUF2442"/>
    <property type="match status" value="1"/>
</dbReference>
<sequence>MRTIKNLKATDGYSLECYFDDGGKRNADIKPYLKSEAFQWLQDINNFKQVRNNQYFVSWKNEEIDLSADTLWHIRKVVN</sequence>
<proteinExistence type="predicted"/>